<keyword evidence="7" id="KW-1185">Reference proteome</keyword>
<dbReference type="PRINTS" id="PR01626">
    <property type="entry name" value="LCACHANNELB"/>
</dbReference>
<feature type="compositionally biased region" description="Acidic residues" evidence="4">
    <location>
        <begin position="393"/>
        <end position="405"/>
    </location>
</feature>
<dbReference type="InterPro" id="IPR027417">
    <property type="entry name" value="P-loop_NTPase"/>
</dbReference>
<dbReference type="Proteomes" id="UP000290572">
    <property type="component" value="Unassembled WGS sequence"/>
</dbReference>
<dbReference type="Pfam" id="PF12052">
    <property type="entry name" value="VGCC_beta4Aa_N"/>
    <property type="match status" value="1"/>
</dbReference>
<accession>A0A498LX45</accession>
<dbReference type="InterPro" id="IPR008145">
    <property type="entry name" value="GK/Ca_channel_bsu"/>
</dbReference>
<dbReference type="STRING" id="84645.A0A498LX45"/>
<protein>
    <submittedName>
        <fullName evidence="6">Voltage-dependent L-type calcium channel subunit beta-1-like isoform X2</fullName>
    </submittedName>
</protein>
<dbReference type="AlphaFoldDB" id="A0A498LX45"/>
<keyword evidence="2" id="KW-0728">SH3 domain</keyword>
<feature type="domain" description="Guanylate kinase/L-type calcium channel beta subunit" evidence="5">
    <location>
        <begin position="122"/>
        <end position="294"/>
    </location>
</feature>
<dbReference type="Gene3D" id="2.30.30.40">
    <property type="entry name" value="SH3 Domains"/>
    <property type="match status" value="1"/>
</dbReference>
<dbReference type="Gene3D" id="3.40.50.300">
    <property type="entry name" value="P-loop containing nucleotide triphosphate hydrolases"/>
    <property type="match status" value="1"/>
</dbReference>
<evidence type="ECO:0000313" key="6">
    <source>
        <dbReference type="EMBL" id="RXN12811.1"/>
    </source>
</evidence>
<organism evidence="6 7">
    <name type="scientific">Labeo rohita</name>
    <name type="common">Indian major carp</name>
    <name type="synonym">Cyprinus rohita</name>
    <dbReference type="NCBI Taxonomy" id="84645"/>
    <lineage>
        <taxon>Eukaryota</taxon>
        <taxon>Metazoa</taxon>
        <taxon>Chordata</taxon>
        <taxon>Craniata</taxon>
        <taxon>Vertebrata</taxon>
        <taxon>Euteleostomi</taxon>
        <taxon>Actinopterygii</taxon>
        <taxon>Neopterygii</taxon>
        <taxon>Teleostei</taxon>
        <taxon>Ostariophysi</taxon>
        <taxon>Cypriniformes</taxon>
        <taxon>Cyprinidae</taxon>
        <taxon>Labeoninae</taxon>
        <taxon>Labeonini</taxon>
        <taxon>Labeo</taxon>
    </lineage>
</organism>
<dbReference type="GO" id="GO:0005891">
    <property type="term" value="C:voltage-gated calcium channel complex"/>
    <property type="evidence" value="ECO:0007669"/>
    <property type="project" value="InterPro"/>
</dbReference>
<evidence type="ECO:0000313" key="7">
    <source>
        <dbReference type="Proteomes" id="UP000290572"/>
    </source>
</evidence>
<name>A0A498LX45_LABRO</name>
<sequence length="485" mass="54331">MENNARIQRPAMGSADSYTSRPSDSDVSLEEDPEALRKEADRQALATLEKAKTKPVAFAVRTNVGYNPGPNDDVPVQGMAISFEPKDFLHIKEKYNNDWWIGRLVKEGCEMEHVPPYDVVPSMRPIILVTDMMQKALFDFLKHKFEGRISITRVTADISLAKRSVLNNPSKHTIIERSSTRSSLAEVQSEIERIFELARTLQLVALDADTINHPSQLAKTSLAPIIVYIKIASPKVLQRLIKSRGKSQAKHLNVQMVAADKLAQCPPELFDIILDENQLEDACEHLAEYLEAYWKATHPPSSNPPNPLLNRTMATAALAASPEPVSNLQGPFLVHGEQKREGPERGSLQDYQSDLGGKQPLRSSRSQLQTGSRGLSRQDTFDSETQGSRDSAYTDDMETDPYEEPDPCRSYRLNPAHHAPRQASWEDEGAEPDQENLNVVPPPANQHQRGRGKLRERYSQDAEGGGATTGRNHNQEEWSRDVYIR</sequence>
<evidence type="ECO:0000256" key="4">
    <source>
        <dbReference type="SAM" id="MobiDB-lite"/>
    </source>
</evidence>
<feature type="compositionally biased region" description="Polar residues" evidence="4">
    <location>
        <begin position="16"/>
        <end position="26"/>
    </location>
</feature>
<dbReference type="InterPro" id="IPR036028">
    <property type="entry name" value="SH3-like_dom_sf"/>
</dbReference>
<feature type="region of interest" description="Disordered" evidence="4">
    <location>
        <begin position="338"/>
        <end position="485"/>
    </location>
</feature>
<evidence type="ECO:0007829" key="8">
    <source>
        <dbReference type="PeptideAtlas" id="A0A498LX45"/>
    </source>
</evidence>
<dbReference type="FunFam" id="3.40.50.300:FF:000432">
    <property type="entry name" value="Voltage-dependent L-type calcium channel subunit beta-1 isoform 1"/>
    <property type="match status" value="1"/>
</dbReference>
<evidence type="ECO:0000256" key="3">
    <source>
        <dbReference type="ARBA" id="ARBA00022553"/>
    </source>
</evidence>
<comment type="similarity">
    <text evidence="1">Belongs to the calcium channel beta subunit family.</text>
</comment>
<feature type="compositionally biased region" description="Basic and acidic residues" evidence="4">
    <location>
        <begin position="473"/>
        <end position="485"/>
    </location>
</feature>
<evidence type="ECO:0000256" key="2">
    <source>
        <dbReference type="ARBA" id="ARBA00022443"/>
    </source>
</evidence>
<proteinExistence type="evidence at protein level"/>
<feature type="compositionally biased region" description="Acidic residues" evidence="4">
    <location>
        <begin position="425"/>
        <end position="434"/>
    </location>
</feature>
<dbReference type="SMART" id="SM00072">
    <property type="entry name" value="GuKc"/>
    <property type="match status" value="1"/>
</dbReference>
<feature type="compositionally biased region" description="Polar residues" evidence="4">
    <location>
        <begin position="361"/>
        <end position="391"/>
    </location>
</feature>
<dbReference type="GO" id="GO:0005245">
    <property type="term" value="F:voltage-gated calcium channel activity"/>
    <property type="evidence" value="ECO:0007669"/>
    <property type="project" value="InterPro"/>
</dbReference>
<feature type="region of interest" description="Disordered" evidence="4">
    <location>
        <begin position="1"/>
        <end position="36"/>
    </location>
</feature>
<evidence type="ECO:0000259" key="5">
    <source>
        <dbReference type="SMART" id="SM00072"/>
    </source>
</evidence>
<dbReference type="InterPro" id="IPR000584">
    <property type="entry name" value="VDCC_L_bsu"/>
</dbReference>
<gene>
    <name evidence="6" type="ORF">ROHU_029264</name>
</gene>
<keyword evidence="3" id="KW-0597">Phosphoprotein</keyword>
<dbReference type="PANTHER" id="PTHR11824">
    <property type="entry name" value="VOLTAGE-DEPENDENT CALCIUM CHANNEL BETA SUBUNIT"/>
    <property type="match status" value="1"/>
</dbReference>
<dbReference type="InterPro" id="IPR046937">
    <property type="entry name" value="CAB1-4_N_A-dom"/>
</dbReference>
<dbReference type="Pfam" id="PF00625">
    <property type="entry name" value="Guanylate_kin"/>
    <property type="match status" value="1"/>
</dbReference>
<keyword evidence="8" id="KW-1267">Proteomics identification</keyword>
<evidence type="ECO:0000256" key="1">
    <source>
        <dbReference type="ARBA" id="ARBA00010836"/>
    </source>
</evidence>
<comment type="caution">
    <text evidence="6">The sequence shown here is derived from an EMBL/GenBank/DDBJ whole genome shotgun (WGS) entry which is preliminary data.</text>
</comment>
<reference evidence="6 7" key="1">
    <citation type="submission" date="2018-03" db="EMBL/GenBank/DDBJ databases">
        <title>Draft genome sequence of Rohu Carp (Labeo rohita).</title>
        <authorList>
            <person name="Das P."/>
            <person name="Kushwaha B."/>
            <person name="Joshi C.G."/>
            <person name="Kumar D."/>
            <person name="Nagpure N.S."/>
            <person name="Sahoo L."/>
            <person name="Das S.P."/>
            <person name="Bit A."/>
            <person name="Patnaik S."/>
            <person name="Meher P.K."/>
            <person name="Jayasankar P."/>
            <person name="Koringa P.G."/>
            <person name="Patel N.V."/>
            <person name="Hinsu A.T."/>
            <person name="Kumar R."/>
            <person name="Pandey M."/>
            <person name="Agarwal S."/>
            <person name="Srivastava S."/>
            <person name="Singh M."/>
            <person name="Iquebal M.A."/>
            <person name="Jaiswal S."/>
            <person name="Angadi U.B."/>
            <person name="Kumar N."/>
            <person name="Raza M."/>
            <person name="Shah T.M."/>
            <person name="Rai A."/>
            <person name="Jena J.K."/>
        </authorList>
    </citation>
    <scope>NUCLEOTIDE SEQUENCE [LARGE SCALE GENOMIC DNA]</scope>
    <source>
        <strain evidence="6">DASCIFA01</strain>
        <tissue evidence="6">Testis</tissue>
    </source>
</reference>
<dbReference type="EMBL" id="QBIY01013025">
    <property type="protein sequence ID" value="RXN12811.1"/>
    <property type="molecule type" value="Genomic_DNA"/>
</dbReference>
<dbReference type="SUPFAM" id="SSF50044">
    <property type="entry name" value="SH3-domain"/>
    <property type="match status" value="1"/>
</dbReference>
<dbReference type="SUPFAM" id="SSF52540">
    <property type="entry name" value="P-loop containing nucleoside triphosphate hydrolases"/>
    <property type="match status" value="1"/>
</dbReference>